<keyword evidence="1 2" id="KW-0812">Transmembrane</keyword>
<feature type="transmembrane region" description="Helical" evidence="1">
    <location>
        <begin position="111"/>
        <end position="134"/>
    </location>
</feature>
<keyword evidence="1" id="KW-1133">Transmembrane helix</keyword>
<organism evidence="2 3">
    <name type="scientific">Bacteroides helcogenes (strain ATCC 35417 / DSM 20613 / JCM 6297 / CCUG 15421 / P 36-108)</name>
    <dbReference type="NCBI Taxonomy" id="693979"/>
    <lineage>
        <taxon>Bacteria</taxon>
        <taxon>Pseudomonadati</taxon>
        <taxon>Bacteroidota</taxon>
        <taxon>Bacteroidia</taxon>
        <taxon>Bacteroidales</taxon>
        <taxon>Bacteroidaceae</taxon>
        <taxon>Bacteroides</taxon>
    </lineage>
</organism>
<dbReference type="eggNOG" id="ENOG50339JU">
    <property type="taxonomic scope" value="Bacteria"/>
</dbReference>
<feature type="transmembrane region" description="Helical" evidence="1">
    <location>
        <begin position="249"/>
        <end position="269"/>
    </location>
</feature>
<reference evidence="2 3" key="2">
    <citation type="journal article" date="2011" name="Stand. Genomic Sci.">
        <title>Complete genome sequence of Bacteroides helcogenes type strain (P 36-108).</title>
        <authorList>
            <person name="Pati A."/>
            <person name="Gronow S."/>
            <person name="Zeytun A."/>
            <person name="Lapidus A."/>
            <person name="Nolan M."/>
            <person name="Hammon N."/>
            <person name="Deshpande S."/>
            <person name="Cheng J.F."/>
            <person name="Tapia R."/>
            <person name="Han C."/>
            <person name="Goodwin L."/>
            <person name="Pitluck S."/>
            <person name="Liolios K."/>
            <person name="Pagani I."/>
            <person name="Ivanova N."/>
            <person name="Mavromatis K."/>
            <person name="Chen A."/>
            <person name="Palaniappan K."/>
            <person name="Land M."/>
            <person name="Hauser L."/>
            <person name="Chang Y.J."/>
            <person name="Jeffries C.D."/>
            <person name="Detter J.C."/>
            <person name="Brambilla E."/>
            <person name="Rohde M."/>
            <person name="Goker M."/>
            <person name="Woyke T."/>
            <person name="Bristow J."/>
            <person name="Eisen J.A."/>
            <person name="Markowitz V."/>
            <person name="Hugenholtz P."/>
            <person name="Kyrpides N.C."/>
            <person name="Klenk H.P."/>
            <person name="Lucas S."/>
        </authorList>
    </citation>
    <scope>NUCLEOTIDE SEQUENCE [LARGE SCALE GENOMIC DNA]</scope>
    <source>
        <strain evidence="3">ATCC 35417 / DSM 20613 / JCM 6297 / CCUG 15421 / P 36-108</strain>
    </source>
</reference>
<dbReference type="AlphaFoldDB" id="E6SS19"/>
<reference key="1">
    <citation type="submission" date="2010-11" db="EMBL/GenBank/DDBJ databases">
        <title>The complete genome of Bacteroides helcogenes P 36-108.</title>
        <authorList>
            <consortium name="US DOE Joint Genome Institute (JGI-PGF)"/>
            <person name="Lucas S."/>
            <person name="Copeland A."/>
            <person name="Lapidus A."/>
            <person name="Bruce D."/>
            <person name="Goodwin L."/>
            <person name="Pitluck S."/>
            <person name="Kyrpides N."/>
            <person name="Mavromatis K."/>
            <person name="Ivanova N."/>
            <person name="Zeytun A."/>
            <person name="Brettin T."/>
            <person name="Detter J.C."/>
            <person name="Tapia R."/>
            <person name="Han C."/>
            <person name="Land M."/>
            <person name="Hauser L."/>
            <person name="Markowitz V."/>
            <person name="Cheng J.-F."/>
            <person name="Hugenholtz P."/>
            <person name="Woyke T."/>
            <person name="Wu D."/>
            <person name="Gronow S."/>
            <person name="Wellnitz S."/>
            <person name="Brambilla E."/>
            <person name="Klenk H.-P."/>
            <person name="Eisen J.A."/>
        </authorList>
    </citation>
    <scope>NUCLEOTIDE SEQUENCE</scope>
    <source>
        <strain>P 36-108</strain>
    </source>
</reference>
<dbReference type="EMBL" id="CP002352">
    <property type="protein sequence ID" value="ADV43121.1"/>
    <property type="molecule type" value="Genomic_DNA"/>
</dbReference>
<name>E6SS19_BACT6</name>
<evidence type="ECO:0000313" key="2">
    <source>
        <dbReference type="EMBL" id="ADV43121.1"/>
    </source>
</evidence>
<feature type="transmembrane region" description="Helical" evidence="1">
    <location>
        <begin position="28"/>
        <end position="48"/>
    </location>
</feature>
<dbReference type="STRING" id="693979.Bache_1111"/>
<dbReference type="Proteomes" id="UP000008630">
    <property type="component" value="Chromosome"/>
</dbReference>
<feature type="transmembrane region" description="Helical" evidence="1">
    <location>
        <begin position="210"/>
        <end position="229"/>
    </location>
</feature>
<accession>E6SS19</accession>
<sequence>MMIRDTFFSMPRFVSLCRKEMVESWKANVLRMVLIYGILAIVFVWNAYFTYDNCAASNSWGEAGEDPVWFFDSLFFLWAIVIMGCLSASFQMERMKTKTNRTATLMLPATMFEKFISHWLIFTFGFLIVFLIAFKLADWTRVLFFMIKYPDMDAIAPVPIFSYLIDTSAEHWVMFESCGKLALGVSFYFLLHSCFTLGSSIWPKNAFLKTFVAGVIIVIVYLMIGAGLAKIFFPEHYMGPGYFSEDLGYLWGTILFSFGALFNWVLAYFRFKESEIINRW</sequence>
<keyword evidence="3" id="KW-1185">Reference proteome</keyword>
<dbReference type="HOGENOM" id="CLU_089882_0_0_10"/>
<keyword evidence="1" id="KW-0472">Membrane</keyword>
<dbReference type="KEGG" id="bhl:Bache_1111"/>
<feature type="transmembrane region" description="Helical" evidence="1">
    <location>
        <begin position="181"/>
        <end position="198"/>
    </location>
</feature>
<protein>
    <submittedName>
        <fullName evidence="2">Transmembrane protein</fullName>
    </submittedName>
</protein>
<proteinExistence type="predicted"/>
<evidence type="ECO:0000313" key="3">
    <source>
        <dbReference type="Proteomes" id="UP000008630"/>
    </source>
</evidence>
<feature type="transmembrane region" description="Helical" evidence="1">
    <location>
        <begin position="68"/>
        <end position="90"/>
    </location>
</feature>
<evidence type="ECO:0000256" key="1">
    <source>
        <dbReference type="SAM" id="Phobius"/>
    </source>
</evidence>
<gene>
    <name evidence="2" type="ordered locus">Bache_1111</name>
</gene>